<name>A0ABV8KQW5_9ACTN</name>
<dbReference type="SUPFAM" id="SSF53474">
    <property type="entry name" value="alpha/beta-Hydrolases"/>
    <property type="match status" value="1"/>
</dbReference>
<dbReference type="PANTHER" id="PTHR43194:SF2">
    <property type="entry name" value="PEROXISOMAL MEMBRANE PROTEIN LPX1"/>
    <property type="match status" value="1"/>
</dbReference>
<dbReference type="Proteomes" id="UP001595868">
    <property type="component" value="Unassembled WGS sequence"/>
</dbReference>
<evidence type="ECO:0000313" key="2">
    <source>
        <dbReference type="EMBL" id="MFC4108531.1"/>
    </source>
</evidence>
<dbReference type="InterPro" id="IPR000073">
    <property type="entry name" value="AB_hydrolase_1"/>
</dbReference>
<dbReference type="InterPro" id="IPR029058">
    <property type="entry name" value="AB_hydrolase_fold"/>
</dbReference>
<organism evidence="2 3">
    <name type="scientific">Micromonospora zhanjiangensis</name>
    <dbReference type="NCBI Taxonomy" id="1522057"/>
    <lineage>
        <taxon>Bacteria</taxon>
        <taxon>Bacillati</taxon>
        <taxon>Actinomycetota</taxon>
        <taxon>Actinomycetes</taxon>
        <taxon>Micromonosporales</taxon>
        <taxon>Micromonosporaceae</taxon>
        <taxon>Micromonospora</taxon>
    </lineage>
</organism>
<keyword evidence="3" id="KW-1185">Reference proteome</keyword>
<dbReference type="GO" id="GO:0016787">
    <property type="term" value="F:hydrolase activity"/>
    <property type="evidence" value="ECO:0007669"/>
    <property type="project" value="UniProtKB-KW"/>
</dbReference>
<accession>A0ABV8KQW5</accession>
<dbReference type="EMBL" id="JBHSBN010000016">
    <property type="protein sequence ID" value="MFC4108531.1"/>
    <property type="molecule type" value="Genomic_DNA"/>
</dbReference>
<dbReference type="Gene3D" id="3.40.50.1820">
    <property type="entry name" value="alpha/beta hydrolase"/>
    <property type="match status" value="1"/>
</dbReference>
<proteinExistence type="predicted"/>
<protein>
    <submittedName>
        <fullName evidence="2">Alpha/beta fold hydrolase</fullName>
    </submittedName>
</protein>
<feature type="domain" description="AB hydrolase-1" evidence="1">
    <location>
        <begin position="17"/>
        <end position="244"/>
    </location>
</feature>
<evidence type="ECO:0000259" key="1">
    <source>
        <dbReference type="Pfam" id="PF12697"/>
    </source>
</evidence>
<dbReference type="RefSeq" id="WP_377548923.1">
    <property type="nucleotide sequence ID" value="NZ_JBHSBN010000016.1"/>
</dbReference>
<gene>
    <name evidence="2" type="ORF">ACFOX0_21670</name>
</gene>
<keyword evidence="2" id="KW-0378">Hydrolase</keyword>
<dbReference type="PANTHER" id="PTHR43194">
    <property type="entry name" value="HYDROLASE ALPHA/BETA FOLD FAMILY"/>
    <property type="match status" value="1"/>
</dbReference>
<comment type="caution">
    <text evidence="2">The sequence shown here is derived from an EMBL/GenBank/DDBJ whole genome shotgun (WGS) entry which is preliminary data.</text>
</comment>
<reference evidence="3" key="1">
    <citation type="journal article" date="2019" name="Int. J. Syst. Evol. Microbiol.">
        <title>The Global Catalogue of Microorganisms (GCM) 10K type strain sequencing project: providing services to taxonomists for standard genome sequencing and annotation.</title>
        <authorList>
            <consortium name="The Broad Institute Genomics Platform"/>
            <consortium name="The Broad Institute Genome Sequencing Center for Infectious Disease"/>
            <person name="Wu L."/>
            <person name="Ma J."/>
        </authorList>
    </citation>
    <scope>NUCLEOTIDE SEQUENCE [LARGE SCALE GENOMIC DNA]</scope>
    <source>
        <strain evidence="3">2902at01</strain>
    </source>
</reference>
<dbReference type="PRINTS" id="PR00111">
    <property type="entry name" value="ABHYDROLASE"/>
</dbReference>
<evidence type="ECO:0000313" key="3">
    <source>
        <dbReference type="Proteomes" id="UP001595868"/>
    </source>
</evidence>
<sequence length="250" mass="26232">MTGDVRLRGGGSGQRLLLLLHGLGATGEVWNPSRPLLTHGWPGRWLAVDLPGHGGSEPLPEYSCLTLAERIAKTLPVDDRMVVLGHSLGGAVGLALAGRRFDLPVAAVVALGVKVAWTAEELARAEALARRPVARYATRAEAASRYLRVSGLTGLVDGDDPIVDAGLREEDEGWRLAMDPAAFAVGAPDLPALLADCAAQVLLARGERDPMVTDAQLAGLGAPATTLADLGHNAHVEDPAAVLRLLHPYR</sequence>
<dbReference type="Pfam" id="PF12697">
    <property type="entry name" value="Abhydrolase_6"/>
    <property type="match status" value="1"/>
</dbReference>
<dbReference type="InterPro" id="IPR050228">
    <property type="entry name" value="Carboxylesterase_BioH"/>
</dbReference>